<name>A0A4S3JAS8_9EURO</name>
<keyword evidence="1" id="KW-0472">Membrane</keyword>
<dbReference type="EMBL" id="SOSA01000419">
    <property type="protein sequence ID" value="THC91397.1"/>
    <property type="molecule type" value="Genomic_DNA"/>
</dbReference>
<accession>A0A4S3JAS8</accession>
<dbReference type="Proteomes" id="UP000308092">
    <property type="component" value="Unassembled WGS sequence"/>
</dbReference>
<evidence type="ECO:0000313" key="3">
    <source>
        <dbReference type="Proteomes" id="UP000308092"/>
    </source>
</evidence>
<dbReference type="AlphaFoldDB" id="A0A4S3JAS8"/>
<gene>
    <name evidence="2" type="ORF">EYZ11_009146</name>
</gene>
<evidence type="ECO:0008006" key="4">
    <source>
        <dbReference type="Google" id="ProtNLM"/>
    </source>
</evidence>
<feature type="transmembrane region" description="Helical" evidence="1">
    <location>
        <begin position="50"/>
        <end position="77"/>
    </location>
</feature>
<evidence type="ECO:0000313" key="2">
    <source>
        <dbReference type="EMBL" id="THC91397.1"/>
    </source>
</evidence>
<comment type="caution">
    <text evidence="2">The sequence shown here is derived from an EMBL/GenBank/DDBJ whole genome shotgun (WGS) entry which is preliminary data.</text>
</comment>
<sequence>MLKVRLYINRSYTQWYTTCLLALHGLIALMSVPIIAHFASKMSNRKMPRLACLAGSLTGSSITAAAPWGSMVAGILLKLLG</sequence>
<evidence type="ECO:0000256" key="1">
    <source>
        <dbReference type="SAM" id="Phobius"/>
    </source>
</evidence>
<dbReference type="STRING" id="1220188.A0A4S3JAS8"/>
<keyword evidence="1" id="KW-1133">Transmembrane helix</keyword>
<reference evidence="2 3" key="1">
    <citation type="submission" date="2019-03" db="EMBL/GenBank/DDBJ databases">
        <title>The genome sequence of a newly discovered highly antifungal drug resistant Aspergillus species, Aspergillus tanneri NIH 1004.</title>
        <authorList>
            <person name="Mounaud S."/>
            <person name="Singh I."/>
            <person name="Joardar V."/>
            <person name="Pakala S."/>
            <person name="Pakala S."/>
            <person name="Venepally P."/>
            <person name="Hoover J."/>
            <person name="Nierman W."/>
            <person name="Chung J."/>
            <person name="Losada L."/>
        </authorList>
    </citation>
    <scope>NUCLEOTIDE SEQUENCE [LARGE SCALE GENOMIC DNA]</scope>
    <source>
        <strain evidence="2 3">NIH1004</strain>
    </source>
</reference>
<dbReference type="VEuPathDB" id="FungiDB:EYZ11_009146"/>
<keyword evidence="1" id="KW-0812">Transmembrane</keyword>
<organism evidence="2 3">
    <name type="scientific">Aspergillus tanneri</name>
    <dbReference type="NCBI Taxonomy" id="1220188"/>
    <lineage>
        <taxon>Eukaryota</taxon>
        <taxon>Fungi</taxon>
        <taxon>Dikarya</taxon>
        <taxon>Ascomycota</taxon>
        <taxon>Pezizomycotina</taxon>
        <taxon>Eurotiomycetes</taxon>
        <taxon>Eurotiomycetidae</taxon>
        <taxon>Eurotiales</taxon>
        <taxon>Aspergillaceae</taxon>
        <taxon>Aspergillus</taxon>
        <taxon>Aspergillus subgen. Circumdati</taxon>
    </lineage>
</organism>
<keyword evidence="3" id="KW-1185">Reference proteome</keyword>
<proteinExistence type="predicted"/>
<feature type="transmembrane region" description="Helical" evidence="1">
    <location>
        <begin position="15"/>
        <end position="38"/>
    </location>
</feature>
<protein>
    <recommendedName>
        <fullName evidence="4">Major facilitator superfamily (MFS) profile domain-containing protein</fullName>
    </recommendedName>
</protein>